<sequence length="98" mass="11293">MAENKLFGDFNPEELEKFEKDTNGVVIFNGFGDNAISFQNTEDNVIFYVDKIDEASDDKEHTAYPNLFLLDKGQIGKLYNFLAEFINANPETYKIRLE</sequence>
<gene>
    <name evidence="1" type="ORF">B0I22_1527</name>
</gene>
<keyword evidence="2" id="KW-1185">Reference proteome</keyword>
<reference evidence="1 2" key="1">
    <citation type="submission" date="2019-03" db="EMBL/GenBank/DDBJ databases">
        <title>Genomic Encyclopedia of Type Strains, Phase III (KMG-III): the genomes of soil and plant-associated and newly described type strains.</title>
        <authorList>
            <person name="Whitman W."/>
        </authorList>
    </citation>
    <scope>NUCLEOTIDE SEQUENCE [LARGE SCALE GENOMIC DNA]</scope>
    <source>
        <strain evidence="1 2">CGMCC 1.12802</strain>
    </source>
</reference>
<protein>
    <submittedName>
        <fullName evidence="1">Uncharacterized protein</fullName>
    </submittedName>
</protein>
<proteinExistence type="predicted"/>
<evidence type="ECO:0000313" key="1">
    <source>
        <dbReference type="EMBL" id="TDX83939.1"/>
    </source>
</evidence>
<dbReference type="Proteomes" id="UP000295313">
    <property type="component" value="Unassembled WGS sequence"/>
</dbReference>
<comment type="caution">
    <text evidence="1">The sequence shown here is derived from an EMBL/GenBank/DDBJ whole genome shotgun (WGS) entry which is preliminary data.</text>
</comment>
<organism evidence="1 2">
    <name type="scientific">Epilithonimonas xixisoli</name>
    <dbReference type="NCBI Taxonomy" id="1476462"/>
    <lineage>
        <taxon>Bacteria</taxon>
        <taxon>Pseudomonadati</taxon>
        <taxon>Bacteroidota</taxon>
        <taxon>Flavobacteriia</taxon>
        <taxon>Flavobacteriales</taxon>
        <taxon>Weeksellaceae</taxon>
        <taxon>Chryseobacterium group</taxon>
        <taxon>Epilithonimonas</taxon>
    </lineage>
</organism>
<dbReference type="RefSeq" id="WP_133943994.1">
    <property type="nucleotide sequence ID" value="NZ_SOEO01000002.1"/>
</dbReference>
<accession>A0A4R8I5U6</accession>
<name>A0A4R8I5U6_9FLAO</name>
<evidence type="ECO:0000313" key="2">
    <source>
        <dbReference type="Proteomes" id="UP000295313"/>
    </source>
</evidence>
<dbReference type="AlphaFoldDB" id="A0A4R8I5U6"/>
<dbReference type="OrthoDB" id="674774at2"/>
<dbReference type="EMBL" id="SOEO01000002">
    <property type="protein sequence ID" value="TDX83939.1"/>
    <property type="molecule type" value="Genomic_DNA"/>
</dbReference>